<gene>
    <name evidence="2" type="ORF">HD556DRAFT_1409574</name>
</gene>
<evidence type="ECO:0000313" key="2">
    <source>
        <dbReference type="EMBL" id="KAG1787331.1"/>
    </source>
</evidence>
<organism evidence="2 3">
    <name type="scientific">Suillus plorans</name>
    <dbReference type="NCBI Taxonomy" id="116603"/>
    <lineage>
        <taxon>Eukaryota</taxon>
        <taxon>Fungi</taxon>
        <taxon>Dikarya</taxon>
        <taxon>Basidiomycota</taxon>
        <taxon>Agaricomycotina</taxon>
        <taxon>Agaricomycetes</taxon>
        <taxon>Agaricomycetidae</taxon>
        <taxon>Boletales</taxon>
        <taxon>Suillineae</taxon>
        <taxon>Suillaceae</taxon>
        <taxon>Suillus</taxon>
    </lineage>
</organism>
<reference evidence="2" key="1">
    <citation type="journal article" date="2020" name="New Phytol.">
        <title>Comparative genomics reveals dynamic genome evolution in host specialist ectomycorrhizal fungi.</title>
        <authorList>
            <person name="Lofgren L.A."/>
            <person name="Nguyen N.H."/>
            <person name="Vilgalys R."/>
            <person name="Ruytinx J."/>
            <person name="Liao H.L."/>
            <person name="Branco S."/>
            <person name="Kuo A."/>
            <person name="LaButti K."/>
            <person name="Lipzen A."/>
            <person name="Andreopoulos W."/>
            <person name="Pangilinan J."/>
            <person name="Riley R."/>
            <person name="Hundley H."/>
            <person name="Na H."/>
            <person name="Barry K."/>
            <person name="Grigoriev I.V."/>
            <person name="Stajich J.E."/>
            <person name="Kennedy P.G."/>
        </authorList>
    </citation>
    <scope>NUCLEOTIDE SEQUENCE</scope>
    <source>
        <strain evidence="2">S12</strain>
    </source>
</reference>
<accession>A0A9P7DCI8</accession>
<protein>
    <submittedName>
        <fullName evidence="2">Uncharacterized protein</fullName>
    </submittedName>
</protein>
<dbReference type="Proteomes" id="UP000719766">
    <property type="component" value="Unassembled WGS sequence"/>
</dbReference>
<proteinExistence type="predicted"/>
<keyword evidence="1" id="KW-0175">Coiled coil</keyword>
<evidence type="ECO:0000256" key="1">
    <source>
        <dbReference type="SAM" id="Coils"/>
    </source>
</evidence>
<dbReference type="EMBL" id="JABBWE010000080">
    <property type="protein sequence ID" value="KAG1787331.1"/>
    <property type="molecule type" value="Genomic_DNA"/>
</dbReference>
<keyword evidence="3" id="KW-1185">Reference proteome</keyword>
<comment type="caution">
    <text evidence="2">The sequence shown here is derived from an EMBL/GenBank/DDBJ whole genome shotgun (WGS) entry which is preliminary data.</text>
</comment>
<dbReference type="GeneID" id="64597884"/>
<evidence type="ECO:0000313" key="3">
    <source>
        <dbReference type="Proteomes" id="UP000719766"/>
    </source>
</evidence>
<sequence length="261" mass="29949">MPRPQEYKRALFPCVNIKPPPFASLSLSAFSSALLLFPFRLFILPLCVTGVSIFIRALPLCGTVTVMPSVTDLPVHITHLHTMPVTTVQIIDDIRERVIAQEAANTVLKQENRDLRRELKDFKEEFKVFQEHQEQFTELKKQVDENRNNFLKLERRTLVNAARDKLERWFTLDQLDPSSYKGTTRLDAAAKFVLNHLPPADQSKLSLEAIKTIIDSSEHSFRRLGNEIAHTKVTETAVKDEVLTHRQRGRTISAYEYLTPV</sequence>
<name>A0A9P7DCI8_9AGAM</name>
<dbReference type="RefSeq" id="XP_041154686.1">
    <property type="nucleotide sequence ID" value="XM_041304120.1"/>
</dbReference>
<feature type="coiled-coil region" evidence="1">
    <location>
        <begin position="98"/>
        <end position="156"/>
    </location>
</feature>
<dbReference type="AlphaFoldDB" id="A0A9P7DCI8"/>